<evidence type="ECO:0000313" key="2">
    <source>
        <dbReference type="EMBL" id="KAF2600620.1"/>
    </source>
</evidence>
<evidence type="ECO:0000256" key="1">
    <source>
        <dbReference type="SAM" id="MobiDB-lite"/>
    </source>
</evidence>
<sequence>MRGDTRCTHLMRHVSDTCRRTPLTSRWLAAWLECMRRDTQLPTCRSACICYMRGDTSFSDMSSCMCCFHVRRHLQLLKTLSWLDGCHHVLIPKIKPPRASRSILPDFGLFGKFLTRDQSRIFFRSGSDGGAFAGTVHFSGLFPEELRRNCKRPRGADLNAPSIDIPGSPSIDTQPHQRNRKRASTNIANSSSIDVEVKRMREGDYSIGSWADDHHHESYAVKKAIYEPGADELHEGFTYEELLNMQRRAETAQHQSEIAWGRIKHTHPINRAHRSSIDINPSTSIDTRSKPITTVSERDKFNNEYLTPDEFGIFRDPDGHAKAIDGRILHVSRKDIADILQTANGAENLFVHQRNSPEYQQKNTKEFYDSAGGIDKSFKLRSRYPTRPSVDIAIPTSGDKQPEDEQGYARDLHGNTIRFHNTDIKRVLERASRDEPSYICLPEHANLFTQTKLVPEIYTKDEINEMFYGVCGEQENNKEAFQMKLDGVYYPLNDSIS</sequence>
<dbReference type="Proteomes" id="UP000712281">
    <property type="component" value="Unassembled WGS sequence"/>
</dbReference>
<proteinExistence type="predicted"/>
<evidence type="ECO:0000313" key="3">
    <source>
        <dbReference type="Proteomes" id="UP000712281"/>
    </source>
</evidence>
<accession>A0A8S9KY01</accession>
<feature type="region of interest" description="Disordered" evidence="1">
    <location>
        <begin position="153"/>
        <end position="188"/>
    </location>
</feature>
<comment type="caution">
    <text evidence="2">The sequence shown here is derived from an EMBL/GenBank/DDBJ whole genome shotgun (WGS) entry which is preliminary data.</text>
</comment>
<organism evidence="2 3">
    <name type="scientific">Brassica cretica</name>
    <name type="common">Mustard</name>
    <dbReference type="NCBI Taxonomy" id="69181"/>
    <lineage>
        <taxon>Eukaryota</taxon>
        <taxon>Viridiplantae</taxon>
        <taxon>Streptophyta</taxon>
        <taxon>Embryophyta</taxon>
        <taxon>Tracheophyta</taxon>
        <taxon>Spermatophyta</taxon>
        <taxon>Magnoliopsida</taxon>
        <taxon>eudicotyledons</taxon>
        <taxon>Gunneridae</taxon>
        <taxon>Pentapetalae</taxon>
        <taxon>rosids</taxon>
        <taxon>malvids</taxon>
        <taxon>Brassicales</taxon>
        <taxon>Brassicaceae</taxon>
        <taxon>Brassiceae</taxon>
        <taxon>Brassica</taxon>
    </lineage>
</organism>
<dbReference type="AlphaFoldDB" id="A0A8S9KY01"/>
<name>A0A8S9KY01_BRACR</name>
<reference evidence="2" key="1">
    <citation type="submission" date="2019-12" db="EMBL/GenBank/DDBJ databases">
        <title>Genome sequencing and annotation of Brassica cretica.</title>
        <authorList>
            <person name="Studholme D.J."/>
            <person name="Sarris P.F."/>
        </authorList>
    </citation>
    <scope>NUCLEOTIDE SEQUENCE</scope>
    <source>
        <strain evidence="2">PFS-001/15</strain>
        <tissue evidence="2">Leaf</tissue>
    </source>
</reference>
<protein>
    <submittedName>
        <fullName evidence="2">Uncharacterized protein</fullName>
    </submittedName>
</protein>
<dbReference type="EMBL" id="QGKW02000717">
    <property type="protein sequence ID" value="KAF2600620.1"/>
    <property type="molecule type" value="Genomic_DNA"/>
</dbReference>
<gene>
    <name evidence="2" type="ORF">F2Q68_00010158</name>
</gene>